<organism evidence="1 2">
    <name type="scientific">Trichogramma brassicae</name>
    <dbReference type="NCBI Taxonomy" id="86971"/>
    <lineage>
        <taxon>Eukaryota</taxon>
        <taxon>Metazoa</taxon>
        <taxon>Ecdysozoa</taxon>
        <taxon>Arthropoda</taxon>
        <taxon>Hexapoda</taxon>
        <taxon>Insecta</taxon>
        <taxon>Pterygota</taxon>
        <taxon>Neoptera</taxon>
        <taxon>Endopterygota</taxon>
        <taxon>Hymenoptera</taxon>
        <taxon>Apocrita</taxon>
        <taxon>Proctotrupomorpha</taxon>
        <taxon>Chalcidoidea</taxon>
        <taxon>Trichogrammatidae</taxon>
        <taxon>Trichogramma</taxon>
    </lineage>
</organism>
<reference evidence="1 2" key="1">
    <citation type="submission" date="2020-02" db="EMBL/GenBank/DDBJ databases">
        <authorList>
            <person name="Ferguson B K."/>
        </authorList>
    </citation>
    <scope>NUCLEOTIDE SEQUENCE [LARGE SCALE GENOMIC DNA]</scope>
</reference>
<name>A0A6H5IAD2_9HYME</name>
<keyword evidence="2" id="KW-1185">Reference proteome</keyword>
<accession>A0A6H5IAD2</accession>
<evidence type="ECO:0000313" key="1">
    <source>
        <dbReference type="EMBL" id="CAB0034957.1"/>
    </source>
</evidence>
<dbReference type="EMBL" id="CADCXV010000763">
    <property type="protein sequence ID" value="CAB0034957.1"/>
    <property type="molecule type" value="Genomic_DNA"/>
</dbReference>
<proteinExistence type="predicted"/>
<sequence>MHSGYFVYRACVCPCAVYIPIHEYIVKTSASESVQAINDTNDIASPCYMMDEGAANLRGSSDDRSPTGWSVSLFVYNTRTFPRVAITETHIECEAHLDVCVRGLHYYEGMLALLGCDEPFNELPSHMPITRTFMYSFIKCIHSEVYRGFETFKLNRTQRKIFVSGGVNERTYSTEAASAAATRLAMTHEECKTAAAVATTPPLYRTVYNVCACAAHTATRGIITQAQARKHWSSILPNVYDSVCCCRGERSGALCT</sequence>
<dbReference type="Proteomes" id="UP000479190">
    <property type="component" value="Unassembled WGS sequence"/>
</dbReference>
<evidence type="ECO:0000313" key="2">
    <source>
        <dbReference type="Proteomes" id="UP000479190"/>
    </source>
</evidence>
<dbReference type="AlphaFoldDB" id="A0A6H5IAD2"/>
<protein>
    <submittedName>
        <fullName evidence="1">Uncharacterized protein</fullName>
    </submittedName>
</protein>
<gene>
    <name evidence="1" type="ORF">TBRA_LOCUS6855</name>
</gene>